<dbReference type="Proteomes" id="UP000759131">
    <property type="component" value="Unassembled WGS sequence"/>
</dbReference>
<evidence type="ECO:0000256" key="1">
    <source>
        <dbReference type="ARBA" id="ARBA00023157"/>
    </source>
</evidence>
<dbReference type="CDD" id="cd00190">
    <property type="entry name" value="Tryp_SPc"/>
    <property type="match status" value="1"/>
</dbReference>
<sequence>MGLLSYGLYVDLAIAHVNPIPELMGTARHVSAIGWKPYILAAYAVYDQIYRALNVVQKWLPYVPLVSLVPFVPLVPLLPFISQHQYQYQYRGTGTGTRKCQYRIAISDRIVGGMDASIDQIPWMASIYVNNRGHCGATIIDERWILTAAHCLHPNVNKNDIIVRIGSNNKLSVRPLGVKEAHIHPNIKYDISYANRVCLPINAALSDRHPMLTMFSGWGQISTDGRQPTNTLMKTDYYTIPNHLCKYKSEYFICVNGSQSMGCSGDSGSPLVVYQGCNAVLMGVYSYGESYTGHTCGPKLMIFVRVAKHMPWIQQLIGNKQQSLGSGGTE</sequence>
<protein>
    <recommendedName>
        <fullName evidence="3">Peptidase S1 domain-containing protein</fullName>
    </recommendedName>
</protein>
<keyword evidence="1" id="KW-1015">Disulfide bond</keyword>
<dbReference type="EMBL" id="CAJPIZ010004292">
    <property type="protein sequence ID" value="CAG2107372.1"/>
    <property type="molecule type" value="Genomic_DNA"/>
</dbReference>
<name>A0A7R9KRN6_9ACAR</name>
<reference evidence="4" key="1">
    <citation type="submission" date="2020-11" db="EMBL/GenBank/DDBJ databases">
        <authorList>
            <person name="Tran Van P."/>
        </authorList>
    </citation>
    <scope>NUCLEOTIDE SEQUENCE</scope>
</reference>
<keyword evidence="5" id="KW-1185">Reference proteome</keyword>
<accession>A0A7R9KRN6</accession>
<proteinExistence type="inferred from homology"/>
<organism evidence="4">
    <name type="scientific">Medioppia subpectinata</name>
    <dbReference type="NCBI Taxonomy" id="1979941"/>
    <lineage>
        <taxon>Eukaryota</taxon>
        <taxon>Metazoa</taxon>
        <taxon>Ecdysozoa</taxon>
        <taxon>Arthropoda</taxon>
        <taxon>Chelicerata</taxon>
        <taxon>Arachnida</taxon>
        <taxon>Acari</taxon>
        <taxon>Acariformes</taxon>
        <taxon>Sarcoptiformes</taxon>
        <taxon>Oribatida</taxon>
        <taxon>Brachypylina</taxon>
        <taxon>Oppioidea</taxon>
        <taxon>Oppiidae</taxon>
        <taxon>Medioppia</taxon>
    </lineage>
</organism>
<dbReference type="Gene3D" id="2.40.10.10">
    <property type="entry name" value="Trypsin-like serine proteases"/>
    <property type="match status" value="1"/>
</dbReference>
<dbReference type="InterPro" id="IPR001314">
    <property type="entry name" value="Peptidase_S1A"/>
</dbReference>
<evidence type="ECO:0000256" key="2">
    <source>
        <dbReference type="ARBA" id="ARBA00024195"/>
    </source>
</evidence>
<dbReference type="GO" id="GO:0004252">
    <property type="term" value="F:serine-type endopeptidase activity"/>
    <property type="evidence" value="ECO:0007669"/>
    <property type="project" value="InterPro"/>
</dbReference>
<gene>
    <name evidence="4" type="ORF">OSB1V03_LOCUS7374</name>
</gene>
<dbReference type="PROSITE" id="PS50240">
    <property type="entry name" value="TRYPSIN_DOM"/>
    <property type="match status" value="1"/>
</dbReference>
<dbReference type="InterPro" id="IPR009003">
    <property type="entry name" value="Peptidase_S1_PA"/>
</dbReference>
<dbReference type="InterPro" id="IPR018114">
    <property type="entry name" value="TRYPSIN_HIS"/>
</dbReference>
<dbReference type="SMART" id="SM00020">
    <property type="entry name" value="Tryp_SPc"/>
    <property type="match status" value="1"/>
</dbReference>
<evidence type="ECO:0000313" key="5">
    <source>
        <dbReference type="Proteomes" id="UP000759131"/>
    </source>
</evidence>
<evidence type="ECO:0000313" key="4">
    <source>
        <dbReference type="EMBL" id="CAD7626942.1"/>
    </source>
</evidence>
<dbReference type="GO" id="GO:0006508">
    <property type="term" value="P:proteolysis"/>
    <property type="evidence" value="ECO:0007669"/>
    <property type="project" value="InterPro"/>
</dbReference>
<dbReference type="PROSITE" id="PS00134">
    <property type="entry name" value="TRYPSIN_HIS"/>
    <property type="match status" value="1"/>
</dbReference>
<dbReference type="OrthoDB" id="10059102at2759"/>
<dbReference type="InterPro" id="IPR001254">
    <property type="entry name" value="Trypsin_dom"/>
</dbReference>
<dbReference type="SUPFAM" id="SSF50494">
    <property type="entry name" value="Trypsin-like serine proteases"/>
    <property type="match status" value="1"/>
</dbReference>
<comment type="similarity">
    <text evidence="2">Belongs to the peptidase S1 family. CLIP subfamily.</text>
</comment>
<dbReference type="EMBL" id="OC858867">
    <property type="protein sequence ID" value="CAD7626942.1"/>
    <property type="molecule type" value="Genomic_DNA"/>
</dbReference>
<dbReference type="InterPro" id="IPR051487">
    <property type="entry name" value="Ser/Thr_Proteases_Immune/Dev"/>
</dbReference>
<dbReference type="AlphaFoldDB" id="A0A7R9KRN6"/>
<dbReference type="PANTHER" id="PTHR24256">
    <property type="entry name" value="TRYPTASE-RELATED"/>
    <property type="match status" value="1"/>
</dbReference>
<dbReference type="InterPro" id="IPR043504">
    <property type="entry name" value="Peptidase_S1_PA_chymotrypsin"/>
</dbReference>
<evidence type="ECO:0000259" key="3">
    <source>
        <dbReference type="PROSITE" id="PS50240"/>
    </source>
</evidence>
<dbReference type="Pfam" id="PF00089">
    <property type="entry name" value="Trypsin"/>
    <property type="match status" value="1"/>
</dbReference>
<dbReference type="PRINTS" id="PR00722">
    <property type="entry name" value="CHYMOTRYPSIN"/>
</dbReference>
<feature type="domain" description="Peptidase S1" evidence="3">
    <location>
        <begin position="110"/>
        <end position="318"/>
    </location>
</feature>